<proteinExistence type="predicted"/>
<dbReference type="AlphaFoldDB" id="A0A1J0AGX7"/>
<dbReference type="GO" id="GO:0006355">
    <property type="term" value="P:regulation of DNA-templated transcription"/>
    <property type="evidence" value="ECO:0007669"/>
    <property type="project" value="InterPro"/>
</dbReference>
<dbReference type="STRING" id="1188229.GlitD10_2858"/>
<dbReference type="SUPFAM" id="SSF141571">
    <property type="entry name" value="Pentapeptide repeat-like"/>
    <property type="match status" value="1"/>
</dbReference>
<feature type="domain" description="HTH merR-type" evidence="1">
    <location>
        <begin position="10"/>
        <end position="79"/>
    </location>
</feature>
<accession>A0A1J0AGX7</accession>
<dbReference type="EMBL" id="CP017675">
    <property type="protein sequence ID" value="APB35202.1"/>
    <property type="molecule type" value="Genomic_DNA"/>
</dbReference>
<sequence length="338" mass="36351">MAVGTNMERGWLIGELSTQAGVSPQAIRFYEREGLLAPPQRNKSGYRLYPTESLTQLLFIQHSKQFGLTLEDIKHLVHLRGQGVNPCGSFRRLVQERLHTLAQQAKQLHATHQAIAQRFERLATELPQTDHNPDHDRALADWLSEAANPTYVPAPTGGLDRDQLIQRYMAGERDFQGLDLIQANLSGVNLSGADLSRAQLMLANLGEVVLEDSRLMGANLTGADAMGGYFRHSQMIGAILIGTDLSEADLMGANLVGANLGGANLGGANLQNANLTEAVLIGANLRDSNLEGASLWGANLSGADLTQARLHPDSLATANLWGTTLPDGQVYAPHLGSA</sequence>
<dbReference type="Gene3D" id="1.10.1660.10">
    <property type="match status" value="1"/>
</dbReference>
<dbReference type="PROSITE" id="PS50937">
    <property type="entry name" value="HTH_MERR_2"/>
    <property type="match status" value="1"/>
</dbReference>
<organism evidence="2 3">
    <name type="scientific">Gloeomargarita lithophora Alchichica-D10</name>
    <dbReference type="NCBI Taxonomy" id="1188229"/>
    <lineage>
        <taxon>Bacteria</taxon>
        <taxon>Bacillati</taxon>
        <taxon>Cyanobacteriota</taxon>
        <taxon>Cyanophyceae</taxon>
        <taxon>Gloeomargaritales</taxon>
        <taxon>Gloeomargaritaceae</taxon>
        <taxon>Gloeomargarita</taxon>
    </lineage>
</organism>
<dbReference type="PANTHER" id="PTHR14136">
    <property type="entry name" value="BTB_POZ DOMAIN-CONTAINING PROTEIN KCTD9"/>
    <property type="match status" value="1"/>
</dbReference>
<dbReference type="SUPFAM" id="SSF46955">
    <property type="entry name" value="Putative DNA-binding domain"/>
    <property type="match status" value="1"/>
</dbReference>
<evidence type="ECO:0000313" key="2">
    <source>
        <dbReference type="EMBL" id="APB35202.1"/>
    </source>
</evidence>
<dbReference type="InterPro" id="IPR001646">
    <property type="entry name" value="5peptide_repeat"/>
</dbReference>
<dbReference type="RefSeq" id="WP_084111847.1">
    <property type="nucleotide sequence ID" value="NZ_CP017675.1"/>
</dbReference>
<dbReference type="Pfam" id="PF13411">
    <property type="entry name" value="MerR_1"/>
    <property type="match status" value="1"/>
</dbReference>
<dbReference type="OrthoDB" id="9791488at2"/>
<name>A0A1J0AGX7_9CYAN</name>
<protein>
    <submittedName>
        <fullName evidence="2">Pentapeptide repeat-containing protein</fullName>
    </submittedName>
</protein>
<dbReference type="InterPro" id="IPR009061">
    <property type="entry name" value="DNA-bd_dom_put_sf"/>
</dbReference>
<dbReference type="KEGG" id="glt:GlitD10_2858"/>
<dbReference type="Proteomes" id="UP000180235">
    <property type="component" value="Chromosome"/>
</dbReference>
<dbReference type="PANTHER" id="PTHR14136:SF17">
    <property type="entry name" value="BTB_POZ DOMAIN-CONTAINING PROTEIN KCTD9"/>
    <property type="match status" value="1"/>
</dbReference>
<dbReference type="SMART" id="SM00422">
    <property type="entry name" value="HTH_MERR"/>
    <property type="match status" value="1"/>
</dbReference>
<dbReference type="InterPro" id="IPR051082">
    <property type="entry name" value="Pentapeptide-BTB/POZ_domain"/>
</dbReference>
<evidence type="ECO:0000313" key="3">
    <source>
        <dbReference type="Proteomes" id="UP000180235"/>
    </source>
</evidence>
<dbReference type="Gene3D" id="2.160.20.80">
    <property type="entry name" value="E3 ubiquitin-protein ligase SopA"/>
    <property type="match status" value="1"/>
</dbReference>
<dbReference type="GO" id="GO:0003677">
    <property type="term" value="F:DNA binding"/>
    <property type="evidence" value="ECO:0007669"/>
    <property type="project" value="InterPro"/>
</dbReference>
<keyword evidence="3" id="KW-1185">Reference proteome</keyword>
<reference evidence="2 3" key="1">
    <citation type="submission" date="2016-10" db="EMBL/GenBank/DDBJ databases">
        <title>Description of Gloeomargarita lithophora gen. nov., sp. nov., a thylakoid-bearing basal-branching cyanobacterium with intracellular carbonates, and proposal for Gloeomargaritales ord. nov.</title>
        <authorList>
            <person name="Moreira D."/>
            <person name="Tavera R."/>
            <person name="Benzerara K."/>
            <person name="Skouri-Panet F."/>
            <person name="Couradeau E."/>
            <person name="Gerard E."/>
            <person name="Loussert C."/>
            <person name="Novelo E."/>
            <person name="Zivanovic Y."/>
            <person name="Lopez-Garcia P."/>
        </authorList>
    </citation>
    <scope>NUCLEOTIDE SEQUENCE [LARGE SCALE GENOMIC DNA]</scope>
    <source>
        <strain evidence="2 3">D10</strain>
    </source>
</reference>
<dbReference type="InterPro" id="IPR000551">
    <property type="entry name" value="MerR-type_HTH_dom"/>
</dbReference>
<evidence type="ECO:0000259" key="1">
    <source>
        <dbReference type="PROSITE" id="PS50937"/>
    </source>
</evidence>
<dbReference type="PRINTS" id="PR00040">
    <property type="entry name" value="HTHMERR"/>
</dbReference>
<gene>
    <name evidence="2" type="ORF">GlitD10_2858</name>
</gene>
<dbReference type="Pfam" id="PF00805">
    <property type="entry name" value="Pentapeptide"/>
    <property type="match status" value="2"/>
</dbReference>
<dbReference type="PROSITE" id="PS00552">
    <property type="entry name" value="HTH_MERR_1"/>
    <property type="match status" value="1"/>
</dbReference>